<feature type="domain" description="Hydantoinase B/oxoprolinase" evidence="1">
    <location>
        <begin position="11"/>
        <end position="532"/>
    </location>
</feature>
<dbReference type="Pfam" id="PF02538">
    <property type="entry name" value="Hydantoinase_B"/>
    <property type="match status" value="1"/>
</dbReference>
<reference evidence="2" key="2">
    <citation type="submission" date="2022-03" db="EMBL/GenBank/DDBJ databases">
        <authorList>
            <person name="Ryngajllo M."/>
            <person name="Jacek P."/>
            <person name="Kubiak K."/>
        </authorList>
    </citation>
    <scope>NUCLEOTIDE SEQUENCE</scope>
    <source>
        <strain evidence="2">SI1</strain>
    </source>
</reference>
<dbReference type="RefSeq" id="WP_247066461.1">
    <property type="nucleotide sequence ID" value="NZ_CP094848.1"/>
</dbReference>
<dbReference type="PANTHER" id="PTHR11365:SF23">
    <property type="entry name" value="HYPOTHETICAL 5-OXOPROLINASE (EUROFUNG)-RELATED"/>
    <property type="match status" value="1"/>
</dbReference>
<dbReference type="AlphaFoldDB" id="A0AAW5ENB0"/>
<dbReference type="InterPro" id="IPR045079">
    <property type="entry name" value="Oxoprolinase-like"/>
</dbReference>
<protein>
    <submittedName>
        <fullName evidence="2">Hydantoinase B/oxoprolinase family protein</fullName>
    </submittedName>
</protein>
<accession>A0AAW5ENB0</accession>
<organism evidence="2 3">
    <name type="scientific">Novacetimonas hansenii</name>
    <name type="common">Komagataeibacter hansenii</name>
    <dbReference type="NCBI Taxonomy" id="436"/>
    <lineage>
        <taxon>Bacteria</taxon>
        <taxon>Pseudomonadati</taxon>
        <taxon>Pseudomonadota</taxon>
        <taxon>Alphaproteobacteria</taxon>
        <taxon>Acetobacterales</taxon>
        <taxon>Acetobacteraceae</taxon>
        <taxon>Novacetimonas</taxon>
    </lineage>
</organism>
<reference evidence="2" key="1">
    <citation type="journal article" date="2021" name="Polymers (Basel)">
        <title>Highly Stretchable Bacterial Cellulose Produced by Komagataeibacter hansenii SI1.</title>
        <authorList>
            <person name="Cielecka I."/>
            <person name="Ryngajllo M."/>
            <person name="Maniukiewicz W."/>
            <person name="Bielecki S."/>
        </authorList>
    </citation>
    <scope>NUCLEOTIDE SEQUENCE</scope>
    <source>
        <strain evidence="2">SI1</strain>
    </source>
</reference>
<dbReference type="GO" id="GO:0017168">
    <property type="term" value="F:5-oxoprolinase (ATP-hydrolyzing) activity"/>
    <property type="evidence" value="ECO:0007669"/>
    <property type="project" value="TreeGrafter"/>
</dbReference>
<evidence type="ECO:0000313" key="3">
    <source>
        <dbReference type="Proteomes" id="UP001202887"/>
    </source>
</evidence>
<evidence type="ECO:0000313" key="2">
    <source>
        <dbReference type="EMBL" id="MCJ8353237.1"/>
    </source>
</evidence>
<dbReference type="GO" id="GO:0006749">
    <property type="term" value="P:glutathione metabolic process"/>
    <property type="evidence" value="ECO:0007669"/>
    <property type="project" value="TreeGrafter"/>
</dbReference>
<dbReference type="GO" id="GO:0005829">
    <property type="term" value="C:cytosol"/>
    <property type="evidence" value="ECO:0007669"/>
    <property type="project" value="TreeGrafter"/>
</dbReference>
<evidence type="ECO:0000259" key="1">
    <source>
        <dbReference type="Pfam" id="PF02538"/>
    </source>
</evidence>
<dbReference type="EMBL" id="JAIBCX010000007">
    <property type="protein sequence ID" value="MCJ8353237.1"/>
    <property type="molecule type" value="Genomic_DNA"/>
</dbReference>
<comment type="caution">
    <text evidence="2">The sequence shown here is derived from an EMBL/GenBank/DDBJ whole genome shotgun (WGS) entry which is preliminary data.</text>
</comment>
<proteinExistence type="predicted"/>
<name>A0AAW5ENB0_NOVHA</name>
<dbReference type="InterPro" id="IPR003692">
    <property type="entry name" value="Hydantoinase_B"/>
</dbReference>
<dbReference type="PANTHER" id="PTHR11365">
    <property type="entry name" value="5-OXOPROLINASE RELATED"/>
    <property type="match status" value="1"/>
</dbReference>
<dbReference type="Proteomes" id="UP001202887">
    <property type="component" value="Unassembled WGS sequence"/>
</dbReference>
<sequence>MSQDASRRSQDIVRYQIIWNRLISIAEQQAHALVRCAFGAPTREAGDLSAGIYDARGNMLSQAVTGTPGHVNSMAKSVMHVLDAFSPAQIEEGDAFIFNDPWKGTGHLNDIVLVTPVFADSQLVAFFACTLHVVDIGGCGVFGRAAQVYEEGLFLPILKIRRAGRLNDDVIAIIRQNVRESGQVLGDIFAEISSNDLGARLLVELIETFGHETFHAAGHYILETSRNASLELIKALPHGEFLNSMTVDGFGAAFTLSAKVTISEQGIDVAYVDVPDCVGIGINVPLSYTEAYTAYGVKLLVNPDVPNNAGSLSVVTVSAPDGSLLNARHPAPVAGRGAVGQLLPDVVMGCFSAIAGMAVPAESSSSLWNIVLSGGPGLVPAVPGETHALGRTFNLISLNAGGMGAQGHQDGMSATAFPSGIRNVSVEILETMAPIVVTRKDLAVNSGGAGRFRGGLGQVVEIESRENVAFATSPNYDRTIYPARGRDGGLPGGKGHVSLASGASLPPRGSAVVPAGDRLVIQMAGGGGYGAPAERPAECVRRDIRYGYITEAYADAHYPSWREASRSV</sequence>
<gene>
    <name evidence="2" type="ORF">K1W68_04395</name>
</gene>